<evidence type="ECO:0000256" key="4">
    <source>
        <dbReference type="ARBA" id="ARBA00022838"/>
    </source>
</evidence>
<sequence>MKNTVPRSTVKKLLSKHKPHLRMRANTDLLVHLNVLLFLHRLAVETRTNAIAEKSKTIKSRHVRSSAKIVLKKSRG</sequence>
<dbReference type="GO" id="GO:0051382">
    <property type="term" value="P:kinetochore assembly"/>
    <property type="evidence" value="ECO:0007669"/>
    <property type="project" value="InterPro"/>
</dbReference>
<dbReference type="AlphaFoldDB" id="A0AA35K222"/>
<evidence type="ECO:0000256" key="2">
    <source>
        <dbReference type="ARBA" id="ARBA00004629"/>
    </source>
</evidence>
<evidence type="ECO:0000256" key="5">
    <source>
        <dbReference type="ARBA" id="ARBA00023242"/>
    </source>
</evidence>
<comment type="similarity">
    <text evidence="7">Belongs to the CENP-W/WIP1 family.</text>
</comment>
<evidence type="ECO:0000256" key="7">
    <source>
        <dbReference type="ARBA" id="ARBA00038432"/>
    </source>
</evidence>
<dbReference type="GO" id="GO:0000278">
    <property type="term" value="P:mitotic cell cycle"/>
    <property type="evidence" value="ECO:0007669"/>
    <property type="project" value="InterPro"/>
</dbReference>
<organism evidence="8 9">
    <name type="scientific">Podarcis lilfordi</name>
    <name type="common">Lilford's wall lizard</name>
    <dbReference type="NCBI Taxonomy" id="74358"/>
    <lineage>
        <taxon>Eukaryota</taxon>
        <taxon>Metazoa</taxon>
        <taxon>Chordata</taxon>
        <taxon>Craniata</taxon>
        <taxon>Vertebrata</taxon>
        <taxon>Euteleostomi</taxon>
        <taxon>Lepidosauria</taxon>
        <taxon>Squamata</taxon>
        <taxon>Bifurcata</taxon>
        <taxon>Unidentata</taxon>
        <taxon>Episquamata</taxon>
        <taxon>Laterata</taxon>
        <taxon>Lacertibaenia</taxon>
        <taxon>Lacertidae</taxon>
        <taxon>Podarcis</taxon>
    </lineage>
</organism>
<dbReference type="InterPro" id="IPR052484">
    <property type="entry name" value="CENP-W/WIP1"/>
</dbReference>
<dbReference type="GO" id="GO:0005654">
    <property type="term" value="C:nucleoplasm"/>
    <property type="evidence" value="ECO:0007669"/>
    <property type="project" value="TreeGrafter"/>
</dbReference>
<keyword evidence="9" id="KW-1185">Reference proteome</keyword>
<comment type="subcellular location">
    <subcellularLocation>
        <location evidence="2">Chromosome</location>
        <location evidence="2">Centromere</location>
        <location evidence="2">Kinetochore</location>
    </subcellularLocation>
    <subcellularLocation>
        <location evidence="1">Nucleus</location>
    </subcellularLocation>
</comment>
<keyword evidence="4" id="KW-0995">Kinetochore</keyword>
<dbReference type="GO" id="GO:0046982">
    <property type="term" value="F:protein heterodimerization activity"/>
    <property type="evidence" value="ECO:0007669"/>
    <property type="project" value="InterPro"/>
</dbReference>
<keyword evidence="5" id="KW-0539">Nucleus</keyword>
<dbReference type="InterPro" id="IPR009072">
    <property type="entry name" value="Histone-fold"/>
</dbReference>
<evidence type="ECO:0000256" key="3">
    <source>
        <dbReference type="ARBA" id="ARBA00022454"/>
    </source>
</evidence>
<dbReference type="GO" id="GO:0007059">
    <property type="term" value="P:chromosome segregation"/>
    <property type="evidence" value="ECO:0007669"/>
    <property type="project" value="TreeGrafter"/>
</dbReference>
<dbReference type="Proteomes" id="UP001178461">
    <property type="component" value="Chromosome 3"/>
</dbReference>
<dbReference type="PANTHER" id="PTHR34832:SF1">
    <property type="entry name" value="CENTROMERE PROTEIN W"/>
    <property type="match status" value="1"/>
</dbReference>
<dbReference type="SUPFAM" id="SSF47113">
    <property type="entry name" value="Histone-fold"/>
    <property type="match status" value="1"/>
</dbReference>
<evidence type="ECO:0000313" key="9">
    <source>
        <dbReference type="Proteomes" id="UP001178461"/>
    </source>
</evidence>
<dbReference type="GO" id="GO:0000776">
    <property type="term" value="C:kinetochore"/>
    <property type="evidence" value="ECO:0007669"/>
    <property type="project" value="UniProtKB-KW"/>
</dbReference>
<dbReference type="CDD" id="cd13732">
    <property type="entry name" value="HFD_CENP-W"/>
    <property type="match status" value="1"/>
</dbReference>
<keyword evidence="3" id="KW-0158">Chromosome</keyword>
<name>A0AA35K222_9SAUR</name>
<accession>A0AA35K222</accession>
<proteinExistence type="inferred from homology"/>
<keyword evidence="6" id="KW-0137">Centromere</keyword>
<evidence type="ECO:0000313" key="8">
    <source>
        <dbReference type="EMBL" id="CAI5770070.1"/>
    </source>
</evidence>
<dbReference type="Gene3D" id="1.10.20.10">
    <property type="entry name" value="Histone, subunit A"/>
    <property type="match status" value="1"/>
</dbReference>
<evidence type="ECO:0000256" key="6">
    <source>
        <dbReference type="ARBA" id="ARBA00023328"/>
    </source>
</evidence>
<reference evidence="8" key="1">
    <citation type="submission" date="2022-12" db="EMBL/GenBank/DDBJ databases">
        <authorList>
            <person name="Alioto T."/>
            <person name="Alioto T."/>
            <person name="Gomez Garrido J."/>
        </authorList>
    </citation>
    <scope>NUCLEOTIDE SEQUENCE</scope>
</reference>
<protein>
    <submittedName>
        <fullName evidence="8">W</fullName>
    </submittedName>
</protein>
<dbReference type="EMBL" id="OX395128">
    <property type="protein sequence ID" value="CAI5770070.1"/>
    <property type="molecule type" value="Genomic_DNA"/>
</dbReference>
<dbReference type="InterPro" id="IPR028847">
    <property type="entry name" value="CENP-W"/>
</dbReference>
<dbReference type="GO" id="GO:0003677">
    <property type="term" value="F:DNA binding"/>
    <property type="evidence" value="ECO:0007669"/>
    <property type="project" value="InterPro"/>
</dbReference>
<dbReference type="PANTHER" id="PTHR34832">
    <property type="entry name" value="CENTROMERE PROTEIN W"/>
    <property type="match status" value="1"/>
</dbReference>
<evidence type="ECO:0000256" key="1">
    <source>
        <dbReference type="ARBA" id="ARBA00004123"/>
    </source>
</evidence>
<dbReference type="Pfam" id="PF15510">
    <property type="entry name" value="CENP-W"/>
    <property type="match status" value="1"/>
</dbReference>
<gene>
    <name evidence="8" type="ORF">PODLI_1B006335</name>
</gene>